<dbReference type="PANTHER" id="PTHR43065:SF42">
    <property type="entry name" value="TWO-COMPONENT SENSOR PPRA"/>
    <property type="match status" value="1"/>
</dbReference>
<evidence type="ECO:0000259" key="7">
    <source>
        <dbReference type="PROSITE" id="PS50113"/>
    </source>
</evidence>
<dbReference type="AlphaFoldDB" id="A0A2Z6B1Y3"/>
<dbReference type="RefSeq" id="WP_126380518.1">
    <property type="nucleotide sequence ID" value="NZ_AP017378.1"/>
</dbReference>
<keyword evidence="3" id="KW-0597">Phosphoprotein</keyword>
<dbReference type="SUPFAM" id="SSF47384">
    <property type="entry name" value="Homodimeric domain of signal transducing histidine kinase"/>
    <property type="match status" value="1"/>
</dbReference>
<evidence type="ECO:0000256" key="4">
    <source>
        <dbReference type="SAM" id="Phobius"/>
    </source>
</evidence>
<dbReference type="InterPro" id="IPR013655">
    <property type="entry name" value="PAS_fold_3"/>
</dbReference>
<keyword evidence="8" id="KW-0808">Transferase</keyword>
<evidence type="ECO:0000256" key="3">
    <source>
        <dbReference type="ARBA" id="ARBA00022553"/>
    </source>
</evidence>
<name>A0A2Z6B1Y3_9BACT</name>
<dbReference type="InterPro" id="IPR036097">
    <property type="entry name" value="HisK_dim/P_sf"/>
</dbReference>
<dbReference type="InterPro" id="IPR001610">
    <property type="entry name" value="PAC"/>
</dbReference>
<protein>
    <recommendedName>
        <fullName evidence="2">histidine kinase</fullName>
        <ecNumber evidence="2">2.7.13.3</ecNumber>
    </recommendedName>
</protein>
<dbReference type="InterPro" id="IPR004358">
    <property type="entry name" value="Sig_transdc_His_kin-like_C"/>
</dbReference>
<evidence type="ECO:0000256" key="1">
    <source>
        <dbReference type="ARBA" id="ARBA00000085"/>
    </source>
</evidence>
<comment type="catalytic activity">
    <reaction evidence="1">
        <text>ATP + protein L-histidine = ADP + protein N-phospho-L-histidine.</text>
        <dbReference type="EC" id="2.7.13.3"/>
    </reaction>
</comment>
<dbReference type="InterPro" id="IPR005467">
    <property type="entry name" value="His_kinase_dom"/>
</dbReference>
<dbReference type="SMART" id="SM00091">
    <property type="entry name" value="PAS"/>
    <property type="match status" value="2"/>
</dbReference>
<evidence type="ECO:0000259" key="5">
    <source>
        <dbReference type="PROSITE" id="PS50109"/>
    </source>
</evidence>
<feature type="domain" description="PAS" evidence="6">
    <location>
        <begin position="84"/>
        <end position="156"/>
    </location>
</feature>
<keyword evidence="4" id="KW-1133">Transmembrane helix</keyword>
<accession>A0A2Z6B1Y3</accession>
<keyword evidence="4" id="KW-0812">Transmembrane</keyword>
<dbReference type="InterPro" id="IPR013656">
    <property type="entry name" value="PAS_4"/>
</dbReference>
<dbReference type="Gene3D" id="3.30.565.10">
    <property type="entry name" value="Histidine kinase-like ATPase, C-terminal domain"/>
    <property type="match status" value="1"/>
</dbReference>
<feature type="domain" description="PAS" evidence="6">
    <location>
        <begin position="214"/>
        <end position="266"/>
    </location>
</feature>
<dbReference type="EMBL" id="AP017378">
    <property type="protein sequence ID" value="BBD09512.1"/>
    <property type="molecule type" value="Genomic_DNA"/>
</dbReference>
<dbReference type="InterPro" id="IPR035965">
    <property type="entry name" value="PAS-like_dom_sf"/>
</dbReference>
<proteinExistence type="predicted"/>
<dbReference type="Pfam" id="PF08447">
    <property type="entry name" value="PAS_3"/>
    <property type="match status" value="1"/>
</dbReference>
<evidence type="ECO:0000256" key="2">
    <source>
        <dbReference type="ARBA" id="ARBA00012438"/>
    </source>
</evidence>
<dbReference type="InterPro" id="IPR000014">
    <property type="entry name" value="PAS"/>
</dbReference>
<dbReference type="CDD" id="cd00082">
    <property type="entry name" value="HisKA"/>
    <property type="match status" value="1"/>
</dbReference>
<gene>
    <name evidence="8" type="ORF">DFE_2786</name>
</gene>
<dbReference type="PANTHER" id="PTHR43065">
    <property type="entry name" value="SENSOR HISTIDINE KINASE"/>
    <property type="match status" value="1"/>
</dbReference>
<organism evidence="8 9">
    <name type="scientific">Desulfovibrio ferrophilus</name>
    <dbReference type="NCBI Taxonomy" id="241368"/>
    <lineage>
        <taxon>Bacteria</taxon>
        <taxon>Pseudomonadati</taxon>
        <taxon>Thermodesulfobacteriota</taxon>
        <taxon>Desulfovibrionia</taxon>
        <taxon>Desulfovibrionales</taxon>
        <taxon>Desulfovibrionaceae</taxon>
        <taxon>Desulfovibrio</taxon>
    </lineage>
</organism>
<dbReference type="SMART" id="SM00086">
    <property type="entry name" value="PAC"/>
    <property type="match status" value="1"/>
</dbReference>
<feature type="domain" description="PAC" evidence="7">
    <location>
        <begin position="160"/>
        <end position="213"/>
    </location>
</feature>
<feature type="transmembrane region" description="Helical" evidence="4">
    <location>
        <begin position="52"/>
        <end position="71"/>
    </location>
</feature>
<dbReference type="Pfam" id="PF00512">
    <property type="entry name" value="HisKA"/>
    <property type="match status" value="1"/>
</dbReference>
<dbReference type="EC" id="2.7.13.3" evidence="2"/>
<evidence type="ECO:0000259" key="6">
    <source>
        <dbReference type="PROSITE" id="PS50112"/>
    </source>
</evidence>
<reference evidence="8 9" key="1">
    <citation type="journal article" date="2018" name="Sci. Adv.">
        <title>Multi-heme cytochromes provide a pathway for survival in energy-limited environments.</title>
        <authorList>
            <person name="Deng X."/>
            <person name="Dohmae N."/>
            <person name="Nealson K.H."/>
            <person name="Hashimoto K."/>
            <person name="Okamoto A."/>
        </authorList>
    </citation>
    <scope>NUCLEOTIDE SEQUENCE [LARGE SCALE GENOMIC DNA]</scope>
    <source>
        <strain evidence="8 9">IS5</strain>
    </source>
</reference>
<dbReference type="Pfam" id="PF08448">
    <property type="entry name" value="PAS_4"/>
    <property type="match status" value="1"/>
</dbReference>
<dbReference type="PROSITE" id="PS50109">
    <property type="entry name" value="HIS_KIN"/>
    <property type="match status" value="1"/>
</dbReference>
<dbReference type="SMART" id="SM00388">
    <property type="entry name" value="HisKA"/>
    <property type="match status" value="1"/>
</dbReference>
<dbReference type="InterPro" id="IPR036890">
    <property type="entry name" value="HATPase_C_sf"/>
</dbReference>
<dbReference type="Pfam" id="PF02518">
    <property type="entry name" value="HATPase_c"/>
    <property type="match status" value="1"/>
</dbReference>
<dbReference type="PRINTS" id="PR00344">
    <property type="entry name" value="BCTRLSENSOR"/>
</dbReference>
<dbReference type="SUPFAM" id="SSF55874">
    <property type="entry name" value="ATPase domain of HSP90 chaperone/DNA topoisomerase II/histidine kinase"/>
    <property type="match status" value="1"/>
</dbReference>
<dbReference type="InterPro" id="IPR000700">
    <property type="entry name" value="PAS-assoc_C"/>
</dbReference>
<sequence length="604" mass="66975">MNYGNRQWVIPALKSASIYALVGGLWILLSDKALDLLVTNHDTYTMLQTWKGWFYVLVTALLVFALLSKYLKQSFDQKESIRLSQERLAFALGAVRDGVWDWDLTTDEVYFSPGYTAMLGYEDNAGFTNINSWQDNMHPDDREHSLEVSKDCIEGRIGHFAMEFRMRTKDGGWCWILGRGKVVAHDHTGRALRMVGTHTNITHQKRVEHELRTLRNSMENIINSMPSVIIGTDRDMQITQWNRSAEMLTGAPAKLALGYRLTDILHLPEELTDSITQAVTHGEALELTQQNLLGDASRIANIFVFPLKNEGITGAVIRIDDVTEQVQMQQIIVQTEKMISLGGLAAGMAHELNNPLSGILQSVQNIQRRSAEDLPANQNAAQNVGLDLKAMHDYFRDRDINRFLDGIQSSGQRAAGIINNLLAFSRSSDSSLAPCSVPDLLDNAIALAESDYNLAKQYDFKAVHIHREYEPNLPAITVTAQEIEQVFLNLLKNSAMAMAGEPTPDKEPTITLRTSSDGPMVRIEIEDNGPGFPDGVSKRLFEPFFTTKPPGEGTGLGLSVSYFIITQNHQGQITAETAPGGGARFTILLPQAKPGPQGVAAQRE</sequence>
<feature type="transmembrane region" description="Helical" evidence="4">
    <location>
        <begin position="12"/>
        <end position="29"/>
    </location>
</feature>
<keyword evidence="9" id="KW-1185">Reference proteome</keyword>
<keyword evidence="8" id="KW-0418">Kinase</keyword>
<dbReference type="NCBIfam" id="TIGR00229">
    <property type="entry name" value="sensory_box"/>
    <property type="match status" value="2"/>
</dbReference>
<feature type="domain" description="Histidine kinase" evidence="5">
    <location>
        <begin position="347"/>
        <end position="593"/>
    </location>
</feature>
<dbReference type="PROSITE" id="PS50112">
    <property type="entry name" value="PAS"/>
    <property type="match status" value="2"/>
</dbReference>
<dbReference type="KEGG" id="dfl:DFE_2786"/>
<dbReference type="CDD" id="cd00130">
    <property type="entry name" value="PAS"/>
    <property type="match status" value="2"/>
</dbReference>
<dbReference type="InterPro" id="IPR003594">
    <property type="entry name" value="HATPase_dom"/>
</dbReference>
<evidence type="ECO:0000313" key="9">
    <source>
        <dbReference type="Proteomes" id="UP000269883"/>
    </source>
</evidence>
<evidence type="ECO:0000313" key="8">
    <source>
        <dbReference type="EMBL" id="BBD09512.1"/>
    </source>
</evidence>
<dbReference type="PROSITE" id="PS50113">
    <property type="entry name" value="PAC"/>
    <property type="match status" value="1"/>
</dbReference>
<dbReference type="Gene3D" id="1.10.287.130">
    <property type="match status" value="1"/>
</dbReference>
<dbReference type="GO" id="GO:0000155">
    <property type="term" value="F:phosphorelay sensor kinase activity"/>
    <property type="evidence" value="ECO:0007669"/>
    <property type="project" value="InterPro"/>
</dbReference>
<dbReference type="SMART" id="SM00387">
    <property type="entry name" value="HATPase_c"/>
    <property type="match status" value="1"/>
</dbReference>
<keyword evidence="4" id="KW-0472">Membrane</keyword>
<dbReference type="InterPro" id="IPR003661">
    <property type="entry name" value="HisK_dim/P_dom"/>
</dbReference>
<dbReference type="Gene3D" id="3.30.450.20">
    <property type="entry name" value="PAS domain"/>
    <property type="match status" value="2"/>
</dbReference>
<dbReference type="Proteomes" id="UP000269883">
    <property type="component" value="Chromosome"/>
</dbReference>
<dbReference type="OrthoDB" id="9762798at2"/>
<dbReference type="SUPFAM" id="SSF55785">
    <property type="entry name" value="PYP-like sensor domain (PAS domain)"/>
    <property type="match status" value="2"/>
</dbReference>